<reference evidence="2" key="1">
    <citation type="journal article" date="2022" name="Plant J.">
        <title>Strategies of tolerance reflected in two North American maple genomes.</title>
        <authorList>
            <person name="McEvoy S.L."/>
            <person name="Sezen U.U."/>
            <person name="Trouern-Trend A."/>
            <person name="McMahon S.M."/>
            <person name="Schaberg P.G."/>
            <person name="Yang J."/>
            <person name="Wegrzyn J.L."/>
            <person name="Swenson N.G."/>
        </authorList>
    </citation>
    <scope>NUCLEOTIDE SEQUENCE</scope>
    <source>
        <strain evidence="2">NS2018</strain>
    </source>
</reference>
<dbReference type="AlphaFoldDB" id="A0AA39RL48"/>
<dbReference type="InterPro" id="IPR005162">
    <property type="entry name" value="Retrotrans_gag_dom"/>
</dbReference>
<dbReference type="Proteomes" id="UP001168877">
    <property type="component" value="Unassembled WGS sequence"/>
</dbReference>
<reference evidence="2" key="2">
    <citation type="submission" date="2023-06" db="EMBL/GenBank/DDBJ databases">
        <authorList>
            <person name="Swenson N.G."/>
            <person name="Wegrzyn J.L."/>
            <person name="Mcevoy S.L."/>
        </authorList>
    </citation>
    <scope>NUCLEOTIDE SEQUENCE</scope>
    <source>
        <strain evidence="2">NS2018</strain>
        <tissue evidence="2">Leaf</tissue>
    </source>
</reference>
<feature type="domain" description="Retrotransposon gag" evidence="1">
    <location>
        <begin position="6"/>
        <end position="55"/>
    </location>
</feature>
<dbReference type="EMBL" id="JAUESC010000387">
    <property type="protein sequence ID" value="KAK0574919.1"/>
    <property type="molecule type" value="Genomic_DNA"/>
</dbReference>
<evidence type="ECO:0000313" key="2">
    <source>
        <dbReference type="EMBL" id="KAK0574919.1"/>
    </source>
</evidence>
<protein>
    <recommendedName>
        <fullName evidence="1">Retrotransposon gag domain-containing protein</fullName>
    </recommendedName>
</protein>
<organism evidence="2 3">
    <name type="scientific">Acer saccharum</name>
    <name type="common">Sugar maple</name>
    <dbReference type="NCBI Taxonomy" id="4024"/>
    <lineage>
        <taxon>Eukaryota</taxon>
        <taxon>Viridiplantae</taxon>
        <taxon>Streptophyta</taxon>
        <taxon>Embryophyta</taxon>
        <taxon>Tracheophyta</taxon>
        <taxon>Spermatophyta</taxon>
        <taxon>Magnoliopsida</taxon>
        <taxon>eudicotyledons</taxon>
        <taxon>Gunneridae</taxon>
        <taxon>Pentapetalae</taxon>
        <taxon>rosids</taxon>
        <taxon>malvids</taxon>
        <taxon>Sapindales</taxon>
        <taxon>Sapindaceae</taxon>
        <taxon>Hippocastanoideae</taxon>
        <taxon>Acereae</taxon>
        <taxon>Acer</taxon>
    </lineage>
</organism>
<accession>A0AA39RL48</accession>
<dbReference type="Pfam" id="PF03732">
    <property type="entry name" value="Retrotrans_gag"/>
    <property type="match status" value="1"/>
</dbReference>
<comment type="caution">
    <text evidence="2">The sequence shown here is derived from an EMBL/GenBank/DDBJ whole genome shotgun (WGS) entry which is preliminary data.</text>
</comment>
<name>A0AA39RL48_ACESA</name>
<evidence type="ECO:0000259" key="1">
    <source>
        <dbReference type="Pfam" id="PF03732"/>
    </source>
</evidence>
<gene>
    <name evidence="2" type="ORF">LWI29_030933</name>
</gene>
<dbReference type="PANTHER" id="PTHR33223">
    <property type="entry name" value="CCHC-TYPE DOMAIN-CONTAINING PROTEIN"/>
    <property type="match status" value="1"/>
</dbReference>
<keyword evidence="3" id="KW-1185">Reference proteome</keyword>
<sequence length="156" mass="17910">MGSVQRRKSLAHLSNLKQERNESIKKYLVRFGKEVAQIEDTSDVAVIAAFTNGLQSRGNARANRFRGRYNHYTPLTGDQEEILSVVEDKGLAKHPRQQSANARRDTTKYCRFHKDHGHETLKCFQLRDHIESLIRDGHLKDFALKGDKHGGRQDSR</sequence>
<proteinExistence type="predicted"/>
<evidence type="ECO:0000313" key="3">
    <source>
        <dbReference type="Proteomes" id="UP001168877"/>
    </source>
</evidence>
<dbReference type="PANTHER" id="PTHR33223:SF10">
    <property type="entry name" value="AMINOTRANSFERASE-LIKE PLANT MOBILE DOMAIN-CONTAINING PROTEIN"/>
    <property type="match status" value="1"/>
</dbReference>